<protein>
    <submittedName>
        <fullName evidence="1">Uncharacterized protein</fullName>
    </submittedName>
</protein>
<organism evidence="1 2">
    <name type="scientific">Vallicoccus soli</name>
    <dbReference type="NCBI Taxonomy" id="2339232"/>
    <lineage>
        <taxon>Bacteria</taxon>
        <taxon>Bacillati</taxon>
        <taxon>Actinomycetota</taxon>
        <taxon>Actinomycetes</taxon>
        <taxon>Motilibacterales</taxon>
        <taxon>Vallicoccaceae</taxon>
        <taxon>Vallicoccus</taxon>
    </lineage>
</organism>
<dbReference type="InterPro" id="IPR055679">
    <property type="entry name" value="DUF7255"/>
</dbReference>
<evidence type="ECO:0000313" key="1">
    <source>
        <dbReference type="EMBL" id="RJK94737.1"/>
    </source>
</evidence>
<keyword evidence="2" id="KW-1185">Reference proteome</keyword>
<dbReference type="AlphaFoldDB" id="A0A3A3YVL6"/>
<dbReference type="OrthoDB" id="4619215at2"/>
<dbReference type="EMBL" id="QZEZ01000006">
    <property type="protein sequence ID" value="RJK94737.1"/>
    <property type="molecule type" value="Genomic_DNA"/>
</dbReference>
<dbReference type="Proteomes" id="UP000265614">
    <property type="component" value="Unassembled WGS sequence"/>
</dbReference>
<sequence length="195" mass="21302">MPVGDCERAFAAAAAEDEVELVRSRLPWLNQRGHLGLPVELDSVTPVLERIFLALGGVLSEQAGKRLTPLPGDFLQPQSGVLVEIDEPQHFTSYRLLTLEMYPAGVALGYDLEHYKALCRAWSARSDKYRAAKAAPAFGPAGRQRQRAYNDALRDLAAAAMSTCVVRADAPDRDGAAAYQRGRSRLRAEVGTRLP</sequence>
<gene>
    <name evidence="1" type="ORF">D5H78_12925</name>
</gene>
<accession>A0A3A3YVL6</accession>
<proteinExistence type="predicted"/>
<name>A0A3A3YVL6_9ACTN</name>
<dbReference type="Pfam" id="PF23913">
    <property type="entry name" value="DUF7255"/>
    <property type="match status" value="1"/>
</dbReference>
<comment type="caution">
    <text evidence="1">The sequence shown here is derived from an EMBL/GenBank/DDBJ whole genome shotgun (WGS) entry which is preliminary data.</text>
</comment>
<reference evidence="1 2" key="1">
    <citation type="submission" date="2018-09" db="EMBL/GenBank/DDBJ databases">
        <title>YIM 75000 draft genome.</title>
        <authorList>
            <person name="Tang S."/>
            <person name="Feng Y."/>
        </authorList>
    </citation>
    <scope>NUCLEOTIDE SEQUENCE [LARGE SCALE GENOMIC DNA]</scope>
    <source>
        <strain evidence="1 2">YIM 75000</strain>
    </source>
</reference>
<evidence type="ECO:0000313" key="2">
    <source>
        <dbReference type="Proteomes" id="UP000265614"/>
    </source>
</evidence>